<evidence type="ECO:0000259" key="2">
    <source>
        <dbReference type="Pfam" id="PF00646"/>
    </source>
</evidence>
<dbReference type="InterPro" id="IPR036047">
    <property type="entry name" value="F-box-like_dom_sf"/>
</dbReference>
<evidence type="ECO:0000313" key="4">
    <source>
        <dbReference type="Proteomes" id="UP001610334"/>
    </source>
</evidence>
<evidence type="ECO:0000313" key="3">
    <source>
        <dbReference type="EMBL" id="KAL2802031.1"/>
    </source>
</evidence>
<accession>A0ABR4GSI7</accession>
<feature type="region of interest" description="Disordered" evidence="1">
    <location>
        <begin position="49"/>
        <end position="68"/>
    </location>
</feature>
<dbReference type="SUPFAM" id="SSF81383">
    <property type="entry name" value="F-box domain"/>
    <property type="match status" value="1"/>
</dbReference>
<sequence length="96" mass="10642">MVDGFADLPAKVLEMITCYLPNSGIKTLRLTCRSLCNTIRLRLDRVFSPQTPLTSPSSAQSPTAKHSATEIKEIIWDDARLLKAPQSRPRDGAGRF</sequence>
<organism evidence="3 4">
    <name type="scientific">Aspergillus granulosus</name>
    <dbReference type="NCBI Taxonomy" id="176169"/>
    <lineage>
        <taxon>Eukaryota</taxon>
        <taxon>Fungi</taxon>
        <taxon>Dikarya</taxon>
        <taxon>Ascomycota</taxon>
        <taxon>Pezizomycotina</taxon>
        <taxon>Eurotiomycetes</taxon>
        <taxon>Eurotiomycetidae</taxon>
        <taxon>Eurotiales</taxon>
        <taxon>Aspergillaceae</taxon>
        <taxon>Aspergillus</taxon>
        <taxon>Aspergillus subgen. Nidulantes</taxon>
    </lineage>
</organism>
<dbReference type="EMBL" id="JBFXLT010000215">
    <property type="protein sequence ID" value="KAL2802031.1"/>
    <property type="molecule type" value="Genomic_DNA"/>
</dbReference>
<keyword evidence="4" id="KW-1185">Reference proteome</keyword>
<protein>
    <recommendedName>
        <fullName evidence="2">F-box domain-containing protein</fullName>
    </recommendedName>
</protein>
<feature type="compositionally biased region" description="Polar residues" evidence="1">
    <location>
        <begin position="49"/>
        <end position="66"/>
    </location>
</feature>
<evidence type="ECO:0000256" key="1">
    <source>
        <dbReference type="SAM" id="MobiDB-lite"/>
    </source>
</evidence>
<reference evidence="3 4" key="1">
    <citation type="submission" date="2024-07" db="EMBL/GenBank/DDBJ databases">
        <title>Section-level genome sequencing and comparative genomics of Aspergillus sections Usti and Cavernicolus.</title>
        <authorList>
            <consortium name="Lawrence Berkeley National Laboratory"/>
            <person name="Nybo J.L."/>
            <person name="Vesth T.C."/>
            <person name="Theobald S."/>
            <person name="Frisvad J.C."/>
            <person name="Larsen T.O."/>
            <person name="Kjaerboelling I."/>
            <person name="Rothschild-Mancinelli K."/>
            <person name="Lyhne E.K."/>
            <person name="Kogle M.E."/>
            <person name="Barry K."/>
            <person name="Clum A."/>
            <person name="Na H."/>
            <person name="Ledsgaard L."/>
            <person name="Lin J."/>
            <person name="Lipzen A."/>
            <person name="Kuo A."/>
            <person name="Riley R."/>
            <person name="Mondo S."/>
            <person name="Labutti K."/>
            <person name="Haridas S."/>
            <person name="Pangalinan J."/>
            <person name="Salamov A.A."/>
            <person name="Simmons B.A."/>
            <person name="Magnuson J.K."/>
            <person name="Chen J."/>
            <person name="Drula E."/>
            <person name="Henrissat B."/>
            <person name="Wiebenga A."/>
            <person name="Lubbers R.J."/>
            <person name="Gomes A.C."/>
            <person name="Makela M.R."/>
            <person name="Stajich J."/>
            <person name="Grigoriev I.V."/>
            <person name="Mortensen U.H."/>
            <person name="De Vries R.P."/>
            <person name="Baker S.E."/>
            <person name="Andersen M.R."/>
        </authorList>
    </citation>
    <scope>NUCLEOTIDE SEQUENCE [LARGE SCALE GENOMIC DNA]</scope>
    <source>
        <strain evidence="3 4">CBS 588.65</strain>
    </source>
</reference>
<comment type="caution">
    <text evidence="3">The sequence shown here is derived from an EMBL/GenBank/DDBJ whole genome shotgun (WGS) entry which is preliminary data.</text>
</comment>
<dbReference type="Proteomes" id="UP001610334">
    <property type="component" value="Unassembled WGS sequence"/>
</dbReference>
<gene>
    <name evidence="3" type="ORF">BJX63DRAFT_416039</name>
</gene>
<proteinExistence type="predicted"/>
<feature type="domain" description="F-box" evidence="2">
    <location>
        <begin position="6"/>
        <end position="40"/>
    </location>
</feature>
<name>A0ABR4GSI7_9EURO</name>
<dbReference type="InterPro" id="IPR001810">
    <property type="entry name" value="F-box_dom"/>
</dbReference>
<dbReference type="Pfam" id="PF00646">
    <property type="entry name" value="F-box"/>
    <property type="match status" value="1"/>
</dbReference>